<comment type="caution">
    <text evidence="2">The sequence shown here is derived from an EMBL/GenBank/DDBJ whole genome shotgun (WGS) entry which is preliminary data.</text>
</comment>
<evidence type="ECO:0000256" key="1">
    <source>
        <dbReference type="SAM" id="MobiDB-lite"/>
    </source>
</evidence>
<proteinExistence type="predicted"/>
<reference evidence="2 3" key="1">
    <citation type="journal article" date="2021" name="Genome Biol.">
        <title>AFLAP: assembly-free linkage analysis pipeline using k-mers from genome sequencing data.</title>
        <authorList>
            <person name="Fletcher K."/>
            <person name="Zhang L."/>
            <person name="Gil J."/>
            <person name="Han R."/>
            <person name="Cavanaugh K."/>
            <person name="Michelmore R."/>
        </authorList>
    </citation>
    <scope>NUCLEOTIDE SEQUENCE [LARGE SCALE GENOMIC DNA]</scope>
    <source>
        <strain evidence="2 3">SF5</strain>
    </source>
</reference>
<accession>A0A976FR45</accession>
<evidence type="ECO:0000313" key="3">
    <source>
        <dbReference type="Proteomes" id="UP000294530"/>
    </source>
</evidence>
<name>A0A976FR45_BRELC</name>
<gene>
    <name evidence="2" type="ORF">CCR75_003497</name>
</gene>
<keyword evidence="3" id="KW-1185">Reference proteome</keyword>
<feature type="region of interest" description="Disordered" evidence="1">
    <location>
        <begin position="1"/>
        <end position="48"/>
    </location>
</feature>
<dbReference type="Proteomes" id="UP000294530">
    <property type="component" value="Unassembled WGS sequence"/>
</dbReference>
<dbReference type="RefSeq" id="XP_067820951.1">
    <property type="nucleotide sequence ID" value="XM_067961591.1"/>
</dbReference>
<dbReference type="AlphaFoldDB" id="A0A976FR45"/>
<dbReference type="GeneID" id="94347262"/>
<dbReference type="KEGG" id="blac:94347262"/>
<dbReference type="EMBL" id="SHOA02000004">
    <property type="protein sequence ID" value="TDH71452.1"/>
    <property type="molecule type" value="Genomic_DNA"/>
</dbReference>
<organism evidence="2 3">
    <name type="scientific">Bremia lactucae</name>
    <name type="common">Lettuce downy mildew</name>
    <dbReference type="NCBI Taxonomy" id="4779"/>
    <lineage>
        <taxon>Eukaryota</taxon>
        <taxon>Sar</taxon>
        <taxon>Stramenopiles</taxon>
        <taxon>Oomycota</taxon>
        <taxon>Peronosporomycetes</taxon>
        <taxon>Peronosporales</taxon>
        <taxon>Peronosporaceae</taxon>
        <taxon>Bremia</taxon>
    </lineage>
</organism>
<sequence>MPLYAKGGRESETKASKIVPSGSRRRRERTPPLCGSSATVPSSHPRRDPSWCLLHKHKRDGYGKAQFQVAKLRQKRFLHWREPWLQCIGKAMYWTKVLHTRQDLVLCFTLIAPLV</sequence>
<protein>
    <submittedName>
        <fullName evidence="2">Uncharacterized protein</fullName>
    </submittedName>
</protein>
<evidence type="ECO:0000313" key="2">
    <source>
        <dbReference type="EMBL" id="TDH71452.1"/>
    </source>
</evidence>